<reference evidence="3" key="1">
    <citation type="submission" date="2016-10" db="EMBL/GenBank/DDBJ databases">
        <authorList>
            <person name="Varghese N."/>
            <person name="Submissions S."/>
        </authorList>
    </citation>
    <scope>NUCLEOTIDE SEQUENCE [LARGE SCALE GENOMIC DNA]</scope>
    <source>
        <strain evidence="3">DSM 217</strain>
    </source>
</reference>
<dbReference type="GO" id="GO:0006355">
    <property type="term" value="P:regulation of DNA-templated transcription"/>
    <property type="evidence" value="ECO:0007669"/>
    <property type="project" value="InterPro"/>
</dbReference>
<dbReference type="InterPro" id="IPR013321">
    <property type="entry name" value="Arc_rbn_hlx_hlx"/>
</dbReference>
<keyword evidence="3" id="KW-1185">Reference proteome</keyword>
<dbReference type="InterPro" id="IPR002145">
    <property type="entry name" value="CopG"/>
</dbReference>
<sequence>MRVNARLDDAHARKLDELCRRTGRSRTDVLRAAIDRYYAQEAVEPRRAADILRRNAFIGCGEADPELSRDYKKHLTESLAKKTDDHR</sequence>
<dbReference type="InterPro" id="IPR010985">
    <property type="entry name" value="Ribbon_hlx_hlx"/>
</dbReference>
<name>A0A1H2QFD7_THIRO</name>
<proteinExistence type="predicted"/>
<protein>
    <submittedName>
        <fullName evidence="2">Ribbon-helix-helix protein, copG family</fullName>
    </submittedName>
</protein>
<dbReference type="Pfam" id="PF01402">
    <property type="entry name" value="RHH_1"/>
    <property type="match status" value="1"/>
</dbReference>
<dbReference type="AlphaFoldDB" id="A0A1H2QFD7"/>
<dbReference type="EMBL" id="FNNZ01000001">
    <property type="protein sequence ID" value="SDW05842.1"/>
    <property type="molecule type" value="Genomic_DNA"/>
</dbReference>
<organism evidence="2 3">
    <name type="scientific">Thiocapsa roseopersicina</name>
    <dbReference type="NCBI Taxonomy" id="1058"/>
    <lineage>
        <taxon>Bacteria</taxon>
        <taxon>Pseudomonadati</taxon>
        <taxon>Pseudomonadota</taxon>
        <taxon>Gammaproteobacteria</taxon>
        <taxon>Chromatiales</taxon>
        <taxon>Chromatiaceae</taxon>
        <taxon>Thiocapsa</taxon>
    </lineage>
</organism>
<dbReference type="RefSeq" id="WP_093027326.1">
    <property type="nucleotide sequence ID" value="NZ_FNNZ01000001.1"/>
</dbReference>
<dbReference type="STRING" id="1058.SAMN05421783_101251"/>
<dbReference type="Proteomes" id="UP000198816">
    <property type="component" value="Unassembled WGS sequence"/>
</dbReference>
<evidence type="ECO:0000313" key="2">
    <source>
        <dbReference type="EMBL" id="SDW05842.1"/>
    </source>
</evidence>
<dbReference type="SUPFAM" id="SSF47598">
    <property type="entry name" value="Ribbon-helix-helix"/>
    <property type="match status" value="1"/>
</dbReference>
<accession>A0A1H2QFD7</accession>
<dbReference type="Gene3D" id="1.10.1220.10">
    <property type="entry name" value="Met repressor-like"/>
    <property type="match status" value="1"/>
</dbReference>
<feature type="domain" description="Ribbon-helix-helix protein CopG" evidence="1">
    <location>
        <begin position="1"/>
        <end position="41"/>
    </location>
</feature>
<evidence type="ECO:0000313" key="3">
    <source>
        <dbReference type="Proteomes" id="UP000198816"/>
    </source>
</evidence>
<evidence type="ECO:0000259" key="1">
    <source>
        <dbReference type="Pfam" id="PF01402"/>
    </source>
</evidence>
<gene>
    <name evidence="2" type="ORF">SAMN05421783_101251</name>
</gene>
<dbReference type="OrthoDB" id="573948at2"/>